<organism evidence="2">
    <name type="scientific">Oryza punctata</name>
    <name type="common">Red rice</name>
    <dbReference type="NCBI Taxonomy" id="4537"/>
    <lineage>
        <taxon>Eukaryota</taxon>
        <taxon>Viridiplantae</taxon>
        <taxon>Streptophyta</taxon>
        <taxon>Embryophyta</taxon>
        <taxon>Tracheophyta</taxon>
        <taxon>Spermatophyta</taxon>
        <taxon>Magnoliopsida</taxon>
        <taxon>Liliopsida</taxon>
        <taxon>Poales</taxon>
        <taxon>Poaceae</taxon>
        <taxon>BOP clade</taxon>
        <taxon>Oryzoideae</taxon>
        <taxon>Oryzeae</taxon>
        <taxon>Oryzinae</taxon>
        <taxon>Oryza</taxon>
    </lineage>
</organism>
<keyword evidence="3" id="KW-1185">Reference proteome</keyword>
<dbReference type="Gramene" id="OPUNC03G20490.1">
    <property type="protein sequence ID" value="OPUNC03G20490.1"/>
    <property type="gene ID" value="OPUNC03G20490"/>
</dbReference>
<dbReference type="EnsemblPlants" id="OPUNC03G20490.1">
    <property type="protein sequence ID" value="OPUNC03G20490.1"/>
    <property type="gene ID" value="OPUNC03G20490"/>
</dbReference>
<evidence type="ECO:0000313" key="2">
    <source>
        <dbReference type="EnsemblPlants" id="OPUNC03G20490.1"/>
    </source>
</evidence>
<feature type="region of interest" description="Disordered" evidence="1">
    <location>
        <begin position="39"/>
        <end position="143"/>
    </location>
</feature>
<reference evidence="2" key="1">
    <citation type="submission" date="2015-04" db="UniProtKB">
        <authorList>
            <consortium name="EnsemblPlants"/>
        </authorList>
    </citation>
    <scope>IDENTIFICATION</scope>
</reference>
<sequence>MGSMDGVRWGEERRRDADDFEGNALMEVEVVAVLMESSSFHRGRRWSNRPGRASSSTSWIEDKARANAARNHLGGGERRIASSSESWVQDQDKPSSSIAGAGERKVADGDELPFAGAGEKKRSPPSPDDRLEKRARFHHRGDGKNLEEMFAGRWMVRDGVREATGC</sequence>
<feature type="compositionally biased region" description="Basic and acidic residues" evidence="1">
    <location>
        <begin position="118"/>
        <end position="143"/>
    </location>
</feature>
<feature type="compositionally biased region" description="Basic and acidic residues" evidence="1">
    <location>
        <begin position="8"/>
        <end position="17"/>
    </location>
</feature>
<feature type="region of interest" description="Disordered" evidence="1">
    <location>
        <begin position="1"/>
        <end position="22"/>
    </location>
</feature>
<dbReference type="Proteomes" id="UP000026962">
    <property type="component" value="Chromosome 3"/>
</dbReference>
<proteinExistence type="predicted"/>
<reference evidence="2" key="2">
    <citation type="submission" date="2018-05" db="EMBL/GenBank/DDBJ databases">
        <title>OpunRS2 (Oryza punctata Reference Sequence Version 2).</title>
        <authorList>
            <person name="Zhang J."/>
            <person name="Kudrna D."/>
            <person name="Lee S."/>
            <person name="Talag J."/>
            <person name="Welchert J."/>
            <person name="Wing R.A."/>
        </authorList>
    </citation>
    <scope>NUCLEOTIDE SEQUENCE [LARGE SCALE GENOMIC DNA]</scope>
</reference>
<accession>A0A0E0KF51</accession>
<protein>
    <submittedName>
        <fullName evidence="2">Uncharacterized protein</fullName>
    </submittedName>
</protein>
<dbReference type="AlphaFoldDB" id="A0A0E0KF51"/>
<name>A0A0E0KF51_ORYPU</name>
<evidence type="ECO:0000313" key="3">
    <source>
        <dbReference type="Proteomes" id="UP000026962"/>
    </source>
</evidence>
<feature type="compositionally biased region" description="Polar residues" evidence="1">
    <location>
        <begin position="81"/>
        <end position="98"/>
    </location>
</feature>
<evidence type="ECO:0000256" key="1">
    <source>
        <dbReference type="SAM" id="MobiDB-lite"/>
    </source>
</evidence>